<dbReference type="Proteomes" id="UP000480151">
    <property type="component" value="Unassembled WGS sequence"/>
</dbReference>
<feature type="transmembrane region" description="Helical" evidence="12">
    <location>
        <begin position="498"/>
        <end position="520"/>
    </location>
</feature>
<gene>
    <name evidence="15" type="ORF">G5B47_02930</name>
</gene>
<dbReference type="Gene3D" id="3.30.1360.60">
    <property type="entry name" value="Glucose permease domain IIB"/>
    <property type="match status" value="1"/>
</dbReference>
<keyword evidence="9 12" id="KW-1133">Transmembrane helix</keyword>
<feature type="transmembrane region" description="Helical" evidence="12">
    <location>
        <begin position="312"/>
        <end position="334"/>
    </location>
</feature>
<feature type="transmembrane region" description="Helical" evidence="12">
    <location>
        <begin position="281"/>
        <end position="300"/>
    </location>
</feature>
<evidence type="ECO:0000256" key="12">
    <source>
        <dbReference type="SAM" id="Phobius"/>
    </source>
</evidence>
<dbReference type="RefSeq" id="WP_165094143.1">
    <property type="nucleotide sequence ID" value="NZ_JAAKGU010000001.1"/>
</dbReference>
<keyword evidence="8" id="KW-0418">Kinase</keyword>
<evidence type="ECO:0000259" key="13">
    <source>
        <dbReference type="PROSITE" id="PS51098"/>
    </source>
</evidence>
<comment type="caution">
    <text evidence="15">The sequence shown here is derived from an EMBL/GenBank/DDBJ whole genome shotgun (WGS) entry which is preliminary data.</text>
</comment>
<sequence>MPEGDIQPIQDGRRMNDNLSPARELAMRLIELSGGPENVSEVAHCTTRIRIRFRDSARVDEAGLAELEEVQNVFVHSGQLQIIVGPAIVFKVHRQIVSLLKDSGPERQREVERLYVPSEPESPVRVAGSGDTLLLSLRGAWKRKGLAHQARAESSPEMKDSAKRNLFSRVMGEATFFSDIVVPIIPLFVAVGLMLGLISMIQAFGWASPDSTWFRTLLLLTGSAFQIMAVMFGYHAAKRFGGTPALGAAVGIVMTRLDLLQLSGTGGAAIQSVDLTSTPQFGYQGTVIPIILAVLLMTFVEKGLRRIVPSSATILLVPFLSFVVGGGLAVLVIGPLAAHFGNFLSVLLEDVFRYGSTVFGLLLGGVYGLIVLTGLHHGIQAIEIGLISNSNIGVNFLLPIWSMANIAQGGAGLAVYARTRDKDLKKIALPASITAFLGVTEPIAFGVNLKLGRPFLGAAAGGAAGGAYVAFHGVVANSFGLTGIPMIAFIIPPGHINFIHYMVGFLLATGTAFAVTWFLGVDKPNHQEEWSKY</sequence>
<name>A0A6M1PDI0_9BACL</name>
<keyword evidence="6" id="KW-0598">Phosphotransferase system</keyword>
<evidence type="ECO:0000259" key="14">
    <source>
        <dbReference type="PROSITE" id="PS51103"/>
    </source>
</evidence>
<feature type="domain" description="PTS EIIC type-1" evidence="14">
    <location>
        <begin position="175"/>
        <end position="533"/>
    </location>
</feature>
<feature type="domain" description="PTS EIIB type-1" evidence="13">
    <location>
        <begin position="23"/>
        <end position="106"/>
    </location>
</feature>
<dbReference type="GO" id="GO:0005886">
    <property type="term" value="C:plasma membrane"/>
    <property type="evidence" value="ECO:0007669"/>
    <property type="project" value="UniProtKB-SubCell"/>
</dbReference>
<dbReference type="PANTHER" id="PTHR30175:SF7">
    <property type="entry name" value="NEGATIVE REGULATOR OF SACY ACTIVITY"/>
    <property type="match status" value="1"/>
</dbReference>
<dbReference type="GO" id="GO:0016301">
    <property type="term" value="F:kinase activity"/>
    <property type="evidence" value="ECO:0007669"/>
    <property type="project" value="UniProtKB-KW"/>
</dbReference>
<dbReference type="InterPro" id="IPR013013">
    <property type="entry name" value="PTS_EIIC_1"/>
</dbReference>
<dbReference type="EMBL" id="JAAKGU010000001">
    <property type="protein sequence ID" value="NGM81360.1"/>
    <property type="molecule type" value="Genomic_DNA"/>
</dbReference>
<keyword evidence="5" id="KW-0808">Transferase</keyword>
<evidence type="ECO:0000313" key="16">
    <source>
        <dbReference type="Proteomes" id="UP000480151"/>
    </source>
</evidence>
<protein>
    <submittedName>
        <fullName evidence="15">PTS transporter subunit EIIC</fullName>
    </submittedName>
</protein>
<dbReference type="GO" id="GO:0015771">
    <property type="term" value="P:trehalose transport"/>
    <property type="evidence" value="ECO:0007669"/>
    <property type="project" value="TreeGrafter"/>
</dbReference>
<evidence type="ECO:0000256" key="2">
    <source>
        <dbReference type="ARBA" id="ARBA00022448"/>
    </source>
</evidence>
<feature type="transmembrane region" description="Helical" evidence="12">
    <location>
        <begin position="427"/>
        <end position="447"/>
    </location>
</feature>
<evidence type="ECO:0000256" key="5">
    <source>
        <dbReference type="ARBA" id="ARBA00022679"/>
    </source>
</evidence>
<dbReference type="Pfam" id="PF00367">
    <property type="entry name" value="PTS_EIIB"/>
    <property type="match status" value="1"/>
</dbReference>
<dbReference type="Pfam" id="PF02378">
    <property type="entry name" value="PTS_EIIC"/>
    <property type="match status" value="1"/>
</dbReference>
<keyword evidence="3" id="KW-1003">Cell membrane</keyword>
<dbReference type="InterPro" id="IPR036878">
    <property type="entry name" value="Glu_permease_IIB"/>
</dbReference>
<proteinExistence type="predicted"/>
<organism evidence="15 16">
    <name type="scientific">Paenibacillus apii</name>
    <dbReference type="NCBI Taxonomy" id="1850370"/>
    <lineage>
        <taxon>Bacteria</taxon>
        <taxon>Bacillati</taxon>
        <taxon>Bacillota</taxon>
        <taxon>Bacilli</taxon>
        <taxon>Bacillales</taxon>
        <taxon>Paenibacillaceae</taxon>
        <taxon>Paenibacillus</taxon>
    </lineage>
</organism>
<evidence type="ECO:0000256" key="9">
    <source>
        <dbReference type="ARBA" id="ARBA00022989"/>
    </source>
</evidence>
<dbReference type="InterPro" id="IPR003352">
    <property type="entry name" value="PTS_EIIC"/>
</dbReference>
<reference evidence="15 16" key="1">
    <citation type="submission" date="2020-02" db="EMBL/GenBank/DDBJ databases">
        <authorList>
            <person name="Gao J."/>
            <person name="Sun J."/>
        </authorList>
    </citation>
    <scope>NUCLEOTIDE SEQUENCE [LARGE SCALE GENOMIC DNA]</scope>
    <source>
        <strain evidence="15 16">7124</strain>
    </source>
</reference>
<feature type="active site" description="Phosphocysteine intermediate; for EIIB activity" evidence="11">
    <location>
        <position position="45"/>
    </location>
</feature>
<dbReference type="CDD" id="cd00212">
    <property type="entry name" value="PTS_IIB_glc"/>
    <property type="match status" value="1"/>
</dbReference>
<keyword evidence="10 12" id="KW-0472">Membrane</keyword>
<dbReference type="AlphaFoldDB" id="A0A6M1PDI0"/>
<keyword evidence="7 12" id="KW-0812">Transmembrane</keyword>
<evidence type="ECO:0000256" key="4">
    <source>
        <dbReference type="ARBA" id="ARBA00022597"/>
    </source>
</evidence>
<evidence type="ECO:0000256" key="7">
    <source>
        <dbReference type="ARBA" id="ARBA00022692"/>
    </source>
</evidence>
<dbReference type="PROSITE" id="PS51103">
    <property type="entry name" value="PTS_EIIC_TYPE_1"/>
    <property type="match status" value="1"/>
</dbReference>
<dbReference type="SUPFAM" id="SSF55604">
    <property type="entry name" value="Glucose permease domain IIB"/>
    <property type="match status" value="1"/>
</dbReference>
<dbReference type="InterPro" id="IPR018113">
    <property type="entry name" value="PTrfase_EIIB_Cys"/>
</dbReference>
<keyword evidence="2" id="KW-0813">Transport</keyword>
<evidence type="ECO:0000256" key="10">
    <source>
        <dbReference type="ARBA" id="ARBA00023136"/>
    </source>
</evidence>
<dbReference type="PANTHER" id="PTHR30175">
    <property type="entry name" value="PHOSPHOTRANSFERASE SYSTEM TRANSPORT PROTEIN"/>
    <property type="match status" value="1"/>
</dbReference>
<evidence type="ECO:0000256" key="3">
    <source>
        <dbReference type="ARBA" id="ARBA00022475"/>
    </source>
</evidence>
<dbReference type="GO" id="GO:0008982">
    <property type="term" value="F:protein-N(PI)-phosphohistidine-sugar phosphotransferase activity"/>
    <property type="evidence" value="ECO:0007669"/>
    <property type="project" value="InterPro"/>
</dbReference>
<evidence type="ECO:0000256" key="6">
    <source>
        <dbReference type="ARBA" id="ARBA00022683"/>
    </source>
</evidence>
<comment type="subcellular location">
    <subcellularLocation>
        <location evidence="1">Cell membrane</location>
        <topology evidence="1">Multi-pass membrane protein</topology>
    </subcellularLocation>
</comment>
<keyword evidence="4" id="KW-0762">Sugar transport</keyword>
<dbReference type="GO" id="GO:0090589">
    <property type="term" value="F:protein-phosphocysteine-trehalose phosphotransferase system transporter activity"/>
    <property type="evidence" value="ECO:0007669"/>
    <property type="project" value="TreeGrafter"/>
</dbReference>
<dbReference type="InterPro" id="IPR001996">
    <property type="entry name" value="PTS_IIB_1"/>
</dbReference>
<feature type="transmembrane region" description="Helical" evidence="12">
    <location>
        <begin position="467"/>
        <end position="491"/>
    </location>
</feature>
<evidence type="ECO:0000256" key="1">
    <source>
        <dbReference type="ARBA" id="ARBA00004651"/>
    </source>
</evidence>
<evidence type="ECO:0000313" key="15">
    <source>
        <dbReference type="EMBL" id="NGM81360.1"/>
    </source>
</evidence>
<evidence type="ECO:0000256" key="11">
    <source>
        <dbReference type="PROSITE-ProRule" id="PRU00421"/>
    </source>
</evidence>
<dbReference type="InterPro" id="IPR050558">
    <property type="entry name" value="PTS_Sugar-Specific_Components"/>
</dbReference>
<feature type="transmembrane region" description="Helical" evidence="12">
    <location>
        <begin position="354"/>
        <end position="375"/>
    </location>
</feature>
<evidence type="ECO:0000256" key="8">
    <source>
        <dbReference type="ARBA" id="ARBA00022777"/>
    </source>
</evidence>
<dbReference type="PROSITE" id="PS51098">
    <property type="entry name" value="PTS_EIIB_TYPE_1"/>
    <property type="match status" value="1"/>
</dbReference>
<feature type="transmembrane region" description="Helical" evidence="12">
    <location>
        <begin position="176"/>
        <end position="201"/>
    </location>
</feature>
<accession>A0A6M1PDI0</accession>
<dbReference type="GO" id="GO:0009401">
    <property type="term" value="P:phosphoenolpyruvate-dependent sugar phosphotransferase system"/>
    <property type="evidence" value="ECO:0007669"/>
    <property type="project" value="UniProtKB-KW"/>
</dbReference>
<keyword evidence="16" id="KW-1185">Reference proteome</keyword>
<feature type="transmembrane region" description="Helical" evidence="12">
    <location>
        <begin position="213"/>
        <end position="234"/>
    </location>
</feature>